<dbReference type="EMBL" id="MW810349">
    <property type="protein sequence ID" value="QVQ56672.1"/>
    <property type="molecule type" value="Genomic_DNA"/>
</dbReference>
<evidence type="ECO:0000256" key="4">
    <source>
        <dbReference type="ARBA" id="ARBA00022884"/>
    </source>
</evidence>
<dbReference type="GO" id="GO:0005762">
    <property type="term" value="C:mitochondrial large ribosomal subunit"/>
    <property type="evidence" value="ECO:0007669"/>
    <property type="project" value="TreeGrafter"/>
</dbReference>
<comment type="subcellular location">
    <subcellularLocation>
        <location evidence="5">Plastid</location>
        <location evidence="5">Chloroplast</location>
    </subcellularLocation>
</comment>
<keyword evidence="5 6" id="KW-0687">Ribonucleoprotein</keyword>
<evidence type="ECO:0000256" key="6">
    <source>
        <dbReference type="RuleBase" id="RU000563"/>
    </source>
</evidence>
<dbReference type="InterPro" id="IPR018258">
    <property type="entry name" value="Ribosomal_bL21_CS"/>
</dbReference>
<dbReference type="PANTHER" id="PTHR21349">
    <property type="entry name" value="50S RIBOSOMAL PROTEIN L21"/>
    <property type="match status" value="1"/>
</dbReference>
<dbReference type="GO" id="GO:0009507">
    <property type="term" value="C:chloroplast"/>
    <property type="evidence" value="ECO:0007669"/>
    <property type="project" value="UniProtKB-SubCell"/>
</dbReference>
<comment type="similarity">
    <text evidence="1 5 6">Belongs to the bacterial ribosomal protein bL21 family.</text>
</comment>
<evidence type="ECO:0000256" key="1">
    <source>
        <dbReference type="ARBA" id="ARBA00008563"/>
    </source>
</evidence>
<reference evidence="7" key="1">
    <citation type="submission" date="2021-03" db="EMBL/GenBank/DDBJ databases">
        <title>Transfer of the hemiparasitic marine red alga Erythrocystis saccata (Rhodomelaceae, Rhodophyta) to the tribe Streblocladieae inferred from organellar genome analysis.</title>
        <authorList>
            <person name="Hughey J.R."/>
        </authorList>
    </citation>
    <scope>NUCLEOTIDE SEQUENCE</scope>
</reference>
<dbReference type="PANTHER" id="PTHR21349:SF7">
    <property type="entry name" value="LARGE RIBOSOMAL SUBUNIT PROTEIN BL21C"/>
    <property type="match status" value="1"/>
</dbReference>
<evidence type="ECO:0000256" key="5">
    <source>
        <dbReference type="HAMAP-Rule" id="MF_01363"/>
    </source>
</evidence>
<evidence type="ECO:0000256" key="2">
    <source>
        <dbReference type="ARBA" id="ARBA00022640"/>
    </source>
</evidence>
<dbReference type="HAMAP" id="MF_01363">
    <property type="entry name" value="Ribosomal_bL21"/>
    <property type="match status" value="1"/>
</dbReference>
<protein>
    <recommendedName>
        <fullName evidence="5">Large ribosomal subunit protein bL21c</fullName>
    </recommendedName>
</protein>
<keyword evidence="2 7" id="KW-0934">Plastid</keyword>
<proteinExistence type="inferred from homology"/>
<keyword evidence="3 5" id="KW-0699">rRNA-binding</keyword>
<accession>A0A8E6NXY2</accession>
<dbReference type="AlphaFoldDB" id="A0A8E6NXY2"/>
<dbReference type="NCBIfam" id="TIGR00061">
    <property type="entry name" value="L21"/>
    <property type="match status" value="1"/>
</dbReference>
<name>A0A8E6NXY2_9FLOR</name>
<keyword evidence="4 5" id="KW-0694">RNA-binding</keyword>
<dbReference type="GO" id="GO:0006412">
    <property type="term" value="P:translation"/>
    <property type="evidence" value="ECO:0007669"/>
    <property type="project" value="UniProtKB-UniRule"/>
</dbReference>
<dbReference type="GO" id="GO:0019843">
    <property type="term" value="F:rRNA binding"/>
    <property type="evidence" value="ECO:0007669"/>
    <property type="project" value="UniProtKB-UniRule"/>
</dbReference>
<dbReference type="PROSITE" id="PS01169">
    <property type="entry name" value="RIBOSOMAL_L21"/>
    <property type="match status" value="1"/>
</dbReference>
<comment type="function">
    <text evidence="5 6">This protein binds to 23S rRNA.</text>
</comment>
<sequence length="104" mass="12152">MNYAIVDVGNNQMIFEPGKFYDLNYISAKPGDIIYFNRILFLNQNSSYHIGKPCLDNMCIKAIVLKHIDSEKITVFKFKPKKNNRSKKGHRQKLTRVFIEDIVL</sequence>
<geneLocation type="chloroplast" evidence="7"/>
<dbReference type="GO" id="GO:0003735">
    <property type="term" value="F:structural constituent of ribosome"/>
    <property type="evidence" value="ECO:0007669"/>
    <property type="project" value="InterPro"/>
</dbReference>
<dbReference type="InterPro" id="IPR028909">
    <property type="entry name" value="bL21-like"/>
</dbReference>
<keyword evidence="5 6" id="KW-0689">Ribosomal protein</keyword>
<comment type="subunit">
    <text evidence="5 6">Part of the 50S ribosomal subunit.</text>
</comment>
<dbReference type="Pfam" id="PF00829">
    <property type="entry name" value="Ribosomal_L21p"/>
    <property type="match status" value="1"/>
</dbReference>
<evidence type="ECO:0000256" key="3">
    <source>
        <dbReference type="ARBA" id="ARBA00022730"/>
    </source>
</evidence>
<organism evidence="7">
    <name type="scientific">Erythrocystis saccata</name>
    <dbReference type="NCBI Taxonomy" id="2822695"/>
    <lineage>
        <taxon>Eukaryota</taxon>
        <taxon>Rhodophyta</taxon>
        <taxon>Florideophyceae</taxon>
        <taxon>Rhodymeniophycidae</taxon>
        <taxon>Ceramiales</taxon>
        <taxon>Rhodomelaceae</taxon>
        <taxon>Erythrocystis</taxon>
    </lineage>
</organism>
<dbReference type="InterPro" id="IPR001787">
    <property type="entry name" value="Ribosomal_bL21"/>
</dbReference>
<evidence type="ECO:0000313" key="7">
    <source>
        <dbReference type="EMBL" id="QVQ56672.1"/>
    </source>
</evidence>
<keyword evidence="7" id="KW-0150">Chloroplast</keyword>
<gene>
    <name evidence="5 7" type="primary">rpl21</name>
</gene>